<dbReference type="AlphaFoldDB" id="A0A9N9QQY8"/>
<name>A0A9N9QQY8_9CUCU</name>
<evidence type="ECO:0000313" key="1">
    <source>
        <dbReference type="EMBL" id="CAG9769268.1"/>
    </source>
</evidence>
<gene>
    <name evidence="1" type="ORF">CEUTPL_LOCUS9781</name>
</gene>
<dbReference type="OrthoDB" id="6781249at2759"/>
<accession>A0A9N9QQY8</accession>
<dbReference type="Proteomes" id="UP001152799">
    <property type="component" value="Chromosome 5"/>
</dbReference>
<reference evidence="1" key="1">
    <citation type="submission" date="2022-01" db="EMBL/GenBank/DDBJ databases">
        <authorList>
            <person name="King R."/>
        </authorList>
    </citation>
    <scope>NUCLEOTIDE SEQUENCE</scope>
</reference>
<dbReference type="EMBL" id="OU892281">
    <property type="protein sequence ID" value="CAG9769268.1"/>
    <property type="molecule type" value="Genomic_DNA"/>
</dbReference>
<sequence length="186" mass="21790">MSGCDTTSFLLKKSKKQLLSVFNKDDLLCHKAYLFQDQDALKHDLFEIGFEYILKWYGAKKVQKLNDCRYIMYTKVISRQKPGANFDLAVLPPTEKAAREHILRVYFQVQEWLGRNMNSTNCGWKNEKEKSYPVKTTGDVAPNDILKQIFCNCKTLCVRGCLKDGGYRRMYRNVTSKYENECRLER</sequence>
<keyword evidence="2" id="KW-1185">Reference proteome</keyword>
<organism evidence="1 2">
    <name type="scientific">Ceutorhynchus assimilis</name>
    <name type="common">cabbage seed weevil</name>
    <dbReference type="NCBI Taxonomy" id="467358"/>
    <lineage>
        <taxon>Eukaryota</taxon>
        <taxon>Metazoa</taxon>
        <taxon>Ecdysozoa</taxon>
        <taxon>Arthropoda</taxon>
        <taxon>Hexapoda</taxon>
        <taxon>Insecta</taxon>
        <taxon>Pterygota</taxon>
        <taxon>Neoptera</taxon>
        <taxon>Endopterygota</taxon>
        <taxon>Coleoptera</taxon>
        <taxon>Polyphaga</taxon>
        <taxon>Cucujiformia</taxon>
        <taxon>Curculionidae</taxon>
        <taxon>Ceutorhynchinae</taxon>
        <taxon>Ceutorhynchus</taxon>
    </lineage>
</organism>
<evidence type="ECO:0000313" key="2">
    <source>
        <dbReference type="Proteomes" id="UP001152799"/>
    </source>
</evidence>
<proteinExistence type="predicted"/>
<protein>
    <submittedName>
        <fullName evidence="1">Uncharacterized protein</fullName>
    </submittedName>
</protein>